<dbReference type="Gene3D" id="3.30.70.120">
    <property type="match status" value="1"/>
</dbReference>
<dbReference type="InterPro" id="IPR011322">
    <property type="entry name" value="N-reg_PII-like_a/b"/>
</dbReference>
<dbReference type="RefSeq" id="WP_371393882.1">
    <property type="nucleotide sequence ID" value="NZ_CP163421.1"/>
</dbReference>
<evidence type="ECO:0000313" key="2">
    <source>
        <dbReference type="EMBL" id="MFC4724721.1"/>
    </source>
</evidence>
<dbReference type="Proteomes" id="UP001596024">
    <property type="component" value="Unassembled WGS sequence"/>
</dbReference>
<proteinExistence type="inferred from homology"/>
<comment type="caution">
    <text evidence="2">The sequence shown here is derived from an EMBL/GenBank/DDBJ whole genome shotgun (WGS) entry which is preliminary data.</text>
</comment>
<name>A0ABV9NBQ8_9PROT</name>
<dbReference type="SUPFAM" id="SSF54913">
    <property type="entry name" value="GlnB-like"/>
    <property type="match status" value="1"/>
</dbReference>
<evidence type="ECO:0000313" key="3">
    <source>
        <dbReference type="Proteomes" id="UP001596024"/>
    </source>
</evidence>
<accession>A0ABV9NBQ8</accession>
<dbReference type="InterPro" id="IPR004323">
    <property type="entry name" value="Ion_tolerance_CutA"/>
</dbReference>
<organism evidence="2 3">
    <name type="scientific">Glycocaulis abyssi</name>
    <dbReference type="NCBI Taxonomy" id="1433403"/>
    <lineage>
        <taxon>Bacteria</taxon>
        <taxon>Pseudomonadati</taxon>
        <taxon>Pseudomonadota</taxon>
        <taxon>Alphaproteobacteria</taxon>
        <taxon>Maricaulales</taxon>
        <taxon>Maricaulaceae</taxon>
        <taxon>Glycocaulis</taxon>
    </lineage>
</organism>
<reference evidence="3" key="1">
    <citation type="journal article" date="2019" name="Int. J. Syst. Evol. Microbiol.">
        <title>The Global Catalogue of Microorganisms (GCM) 10K type strain sequencing project: providing services to taxonomists for standard genome sequencing and annotation.</title>
        <authorList>
            <consortium name="The Broad Institute Genomics Platform"/>
            <consortium name="The Broad Institute Genome Sequencing Center for Infectious Disease"/>
            <person name="Wu L."/>
            <person name="Ma J."/>
        </authorList>
    </citation>
    <scope>NUCLEOTIDE SEQUENCE [LARGE SCALE GENOMIC DNA]</scope>
    <source>
        <strain evidence="3">CCUG 62981</strain>
    </source>
</reference>
<dbReference type="PANTHER" id="PTHR23419:SF8">
    <property type="entry name" value="FI09726P"/>
    <property type="match status" value="1"/>
</dbReference>
<comment type="similarity">
    <text evidence="1">Belongs to the CutA family.</text>
</comment>
<sequence>MTTHSDDAADGVVVLYTTWPDGAGAQTVAQTMLDEKLIACANIFPAGRSVFCWEGEVRTETETVALFKTSKARAGAARTRLTELHPYDEPCILALPADTDFSATGFVQWVASETR</sequence>
<dbReference type="EMBL" id="JBHSGQ010000002">
    <property type="protein sequence ID" value="MFC4724721.1"/>
    <property type="molecule type" value="Genomic_DNA"/>
</dbReference>
<evidence type="ECO:0000256" key="1">
    <source>
        <dbReference type="ARBA" id="ARBA00010169"/>
    </source>
</evidence>
<protein>
    <submittedName>
        <fullName evidence="2">Divalent-cation tolerance protein CutA</fullName>
    </submittedName>
</protein>
<dbReference type="PANTHER" id="PTHR23419">
    <property type="entry name" value="DIVALENT CATION TOLERANCE CUTA-RELATED"/>
    <property type="match status" value="1"/>
</dbReference>
<dbReference type="Pfam" id="PF03091">
    <property type="entry name" value="CutA1"/>
    <property type="match status" value="1"/>
</dbReference>
<keyword evidence="3" id="KW-1185">Reference proteome</keyword>
<dbReference type="InterPro" id="IPR015867">
    <property type="entry name" value="N-reg_PII/ATP_PRibTrfase_C"/>
</dbReference>
<gene>
    <name evidence="2" type="primary">cutA</name>
    <name evidence="2" type="ORF">ACFPB0_05405</name>
</gene>